<evidence type="ECO:0000313" key="2">
    <source>
        <dbReference type="EMBL" id="GLY78760.1"/>
    </source>
</evidence>
<dbReference type="Proteomes" id="UP001165135">
    <property type="component" value="Unassembled WGS sequence"/>
</dbReference>
<dbReference type="AlphaFoldDB" id="A0A9W6RRT1"/>
<proteinExistence type="predicted"/>
<keyword evidence="1" id="KW-0472">Membrane</keyword>
<keyword evidence="1" id="KW-0812">Transmembrane</keyword>
<keyword evidence="1" id="KW-1133">Transmembrane helix</keyword>
<feature type="transmembrane region" description="Helical" evidence="1">
    <location>
        <begin position="533"/>
        <end position="563"/>
    </location>
</feature>
<protein>
    <recommendedName>
        <fullName evidence="4">Membrane-associated oxidoreductase</fullName>
    </recommendedName>
</protein>
<evidence type="ECO:0000313" key="3">
    <source>
        <dbReference type="Proteomes" id="UP001165135"/>
    </source>
</evidence>
<comment type="caution">
    <text evidence="2">The sequence shown here is derived from an EMBL/GenBank/DDBJ whole genome shotgun (WGS) entry which is preliminary data.</text>
</comment>
<dbReference type="EMBL" id="BSTJ01000009">
    <property type="protein sequence ID" value="GLY78760.1"/>
    <property type="molecule type" value="Genomic_DNA"/>
</dbReference>
<accession>A0A9W6RRT1</accession>
<evidence type="ECO:0000256" key="1">
    <source>
        <dbReference type="SAM" id="Phobius"/>
    </source>
</evidence>
<name>A0A9W6RRT1_9ACTN</name>
<evidence type="ECO:0008006" key="4">
    <source>
        <dbReference type="Google" id="ProtNLM"/>
    </source>
</evidence>
<sequence>MRGEAPVISDEAPAEQERRIVSATRTGALVDLSVGDAEHDDPANGALWDGTRTVRAELLIELLTAEGTSGRPRAIKVRGARIVGPLDLEACELACPLLLRDCYIDDPINLDEATAPAIRLPGCHLQGLSAKRVRVLGNLEFNDGFLAGGEVSLLSARIGGALWLSGLLTNPGGVALSAGGITVDQDMVCVPGFAAKGEVDLSGARIGGQLDLSGAQLINPDGRALHADGLRVEQGMYCSDGFTARGEVSLLGADIGGPLVLAGARLANPGRPALNADRIGVGQGMFCSDRFSAEGEISLIGAHIGGDLVLSGARLANPGGPALTADQLTVDHGMDCSEFTARGEVRLVGAHIGEFDLHNADLTEPGEYALAADQISIARNMDCSKLFTAGGEVRLRGANVGGQLTLFRAALNNRKGKALDLRSARVAELGLRDASCEGIIDLTNARVGAFDDDQANWPPILRLRGFTYQTLENDQVSVHDRLRWLTRHPGGYTPQIYDQLADAYRRAGNAEAARKVGVAKQRRRRSALNPLNWLLYVTIGYGYRTWLAAVWLAGLAALGWWVFGRAYPQHMTRATPNAPGFHALAYTLDVLLPIVDLGQEKAWTPNGWAEYWTWSLIAVGWVLTTAAVAGLTGIFKRD</sequence>
<reference evidence="2" key="1">
    <citation type="submission" date="2023-03" db="EMBL/GenBank/DDBJ databases">
        <title>Actinoallomurus iriomotensis NBRC 103681.</title>
        <authorList>
            <person name="Ichikawa N."/>
            <person name="Sato H."/>
            <person name="Tonouchi N."/>
        </authorList>
    </citation>
    <scope>NUCLEOTIDE SEQUENCE</scope>
    <source>
        <strain evidence="2">NBRC 103681</strain>
    </source>
</reference>
<gene>
    <name evidence="2" type="ORF">Airi01_070270</name>
</gene>
<organism evidence="2 3">
    <name type="scientific">Actinoallomurus iriomotensis</name>
    <dbReference type="NCBI Taxonomy" id="478107"/>
    <lineage>
        <taxon>Bacteria</taxon>
        <taxon>Bacillati</taxon>
        <taxon>Actinomycetota</taxon>
        <taxon>Actinomycetes</taxon>
        <taxon>Streptosporangiales</taxon>
        <taxon>Thermomonosporaceae</taxon>
        <taxon>Actinoallomurus</taxon>
    </lineage>
</organism>
<feature type="transmembrane region" description="Helical" evidence="1">
    <location>
        <begin position="611"/>
        <end position="635"/>
    </location>
</feature>